<feature type="domain" description="Uncharacterized protein TP-0789" evidence="2">
    <location>
        <begin position="67"/>
        <end position="258"/>
    </location>
</feature>
<protein>
    <submittedName>
        <fullName evidence="3">Outer membrane lipoprotein-sorting protein</fullName>
    </submittedName>
</protein>
<evidence type="ECO:0000256" key="1">
    <source>
        <dbReference type="SAM" id="SignalP"/>
    </source>
</evidence>
<evidence type="ECO:0000259" key="2">
    <source>
        <dbReference type="Pfam" id="PF17131"/>
    </source>
</evidence>
<gene>
    <name evidence="3" type="ORF">GJV85_04465</name>
</gene>
<name>A0A975AZD4_9BACT</name>
<dbReference type="InterPro" id="IPR033399">
    <property type="entry name" value="TP_0789-like"/>
</dbReference>
<dbReference type="Proteomes" id="UP000671852">
    <property type="component" value="Chromosome"/>
</dbReference>
<feature type="chain" id="PRO_5037961581" evidence="1">
    <location>
        <begin position="21"/>
        <end position="260"/>
    </location>
</feature>
<accession>A0A975AZD4</accession>
<dbReference type="AlphaFoldDB" id="A0A975AZD4"/>
<dbReference type="RefSeq" id="WP_207562669.1">
    <property type="nucleotide sequence ID" value="NZ_CP046072.1"/>
</dbReference>
<dbReference type="Pfam" id="PF17131">
    <property type="entry name" value="LolA_like"/>
    <property type="match status" value="1"/>
</dbReference>
<reference evidence="3" key="2">
    <citation type="submission" date="2021-04" db="EMBL/GenBank/DDBJ databases">
        <title>Isolation and characterization of a novel species of the genus Sulfurimonas.</title>
        <authorList>
            <person name="Fukui M."/>
        </authorList>
    </citation>
    <scope>NUCLEOTIDE SEQUENCE</scope>
    <source>
        <strain evidence="3">H1576</strain>
    </source>
</reference>
<evidence type="ECO:0000313" key="3">
    <source>
        <dbReference type="EMBL" id="QSZ41389.1"/>
    </source>
</evidence>
<dbReference type="Gene3D" id="2.50.20.10">
    <property type="entry name" value="Lipoprotein localisation LolA/LolB/LppX"/>
    <property type="match status" value="1"/>
</dbReference>
<dbReference type="CDD" id="cd16329">
    <property type="entry name" value="LolA_like"/>
    <property type="match status" value="1"/>
</dbReference>
<evidence type="ECO:0000313" key="4">
    <source>
        <dbReference type="Proteomes" id="UP000671852"/>
    </source>
</evidence>
<organism evidence="3 4">
    <name type="scientific">Sulfurimonas aquatica</name>
    <dbReference type="NCBI Taxonomy" id="2672570"/>
    <lineage>
        <taxon>Bacteria</taxon>
        <taxon>Pseudomonadati</taxon>
        <taxon>Campylobacterota</taxon>
        <taxon>Epsilonproteobacteria</taxon>
        <taxon>Campylobacterales</taxon>
        <taxon>Sulfurimonadaceae</taxon>
        <taxon>Sulfurimonas</taxon>
    </lineage>
</organism>
<dbReference type="KEGG" id="saqt:GJV85_04465"/>
<keyword evidence="4" id="KW-1185">Reference proteome</keyword>
<sequence>MILKTLLIASLTLSSLLAITAEEIAQKVHDRDDGDNSTSKMKMIMTDKSGNTRVRDLQTFTKDKGEDKLKLMFFLSPADVANTAFLTYDYEDSNADDDQWLYLPELQKVKRIASSDKSSSFMGSDFTYSDMTSRNVQDYTYKIMKEPTIKGHKTWQMLVTPKSEKTIEETGYTKSIVFIRQDNFVIIQALNYIKAGNKLKYMMVKGLEKIDGIWTATQMQMTTKKGKKTLHKTTFEFSDIKYNQNLDESLFTTRSLEKGL</sequence>
<proteinExistence type="predicted"/>
<keyword evidence="1" id="KW-0732">Signal</keyword>
<dbReference type="EMBL" id="CP046072">
    <property type="protein sequence ID" value="QSZ41389.1"/>
    <property type="molecule type" value="Genomic_DNA"/>
</dbReference>
<feature type="signal peptide" evidence="1">
    <location>
        <begin position="1"/>
        <end position="20"/>
    </location>
</feature>
<keyword evidence="3" id="KW-0449">Lipoprotein</keyword>
<reference evidence="3" key="1">
    <citation type="submission" date="2019-11" db="EMBL/GenBank/DDBJ databases">
        <authorList>
            <person name="Kojima H."/>
        </authorList>
    </citation>
    <scope>NUCLEOTIDE SEQUENCE</scope>
    <source>
        <strain evidence="3">H1576</strain>
    </source>
</reference>